<accession>A0ABY7B874</accession>
<reference evidence="1" key="1">
    <citation type="submission" date="2022-11" db="EMBL/GenBank/DDBJ databases">
        <authorList>
            <person name="Mo P."/>
        </authorList>
    </citation>
    <scope>NUCLEOTIDE SEQUENCE</scope>
    <source>
        <strain evidence="1">HUAS 11-8</strain>
    </source>
</reference>
<name>A0ABY7B874_9PSEU</name>
<keyword evidence="2" id="KW-1185">Reference proteome</keyword>
<dbReference type="RefSeq" id="WP_268758645.1">
    <property type="nucleotide sequence ID" value="NZ_CP113836.1"/>
</dbReference>
<proteinExistence type="predicted"/>
<gene>
    <name evidence="1" type="ORF">ORV05_12495</name>
</gene>
<evidence type="ECO:0000313" key="2">
    <source>
        <dbReference type="Proteomes" id="UP001163203"/>
    </source>
</evidence>
<organism evidence="1 2">
    <name type="scientific">Amycolatopsis cynarae</name>
    <dbReference type="NCBI Taxonomy" id="2995223"/>
    <lineage>
        <taxon>Bacteria</taxon>
        <taxon>Bacillati</taxon>
        <taxon>Actinomycetota</taxon>
        <taxon>Actinomycetes</taxon>
        <taxon>Pseudonocardiales</taxon>
        <taxon>Pseudonocardiaceae</taxon>
        <taxon>Amycolatopsis</taxon>
    </lineage>
</organism>
<dbReference type="Proteomes" id="UP001163203">
    <property type="component" value="Chromosome"/>
</dbReference>
<dbReference type="EMBL" id="CP113836">
    <property type="protein sequence ID" value="WAL68550.1"/>
    <property type="molecule type" value="Genomic_DNA"/>
</dbReference>
<evidence type="ECO:0000313" key="1">
    <source>
        <dbReference type="EMBL" id="WAL68550.1"/>
    </source>
</evidence>
<sequence length="73" mass="8062">MLTQIVLFDGGDPSETPDLAVTMPISMRQKPFTLSTQDEPRRGALTGPRWEHRFPASTVTGNRIAPEPREAGQ</sequence>
<protein>
    <submittedName>
        <fullName evidence="1">Uncharacterized protein</fullName>
    </submittedName>
</protein>